<evidence type="ECO:0000313" key="5">
    <source>
        <dbReference type="Proteomes" id="UP000094463"/>
    </source>
</evidence>
<protein>
    <submittedName>
        <fullName evidence="4">Transposase for insertion sequence element IS1001</fullName>
    </submittedName>
</protein>
<dbReference type="InterPro" id="IPR029261">
    <property type="entry name" value="Transposase_Znf"/>
</dbReference>
<dbReference type="STRING" id="632773.BBEV_0870"/>
<proteinExistence type="predicted"/>
<evidence type="ECO:0000259" key="2">
    <source>
        <dbReference type="Pfam" id="PF13542"/>
    </source>
</evidence>
<dbReference type="PANTHER" id="PTHR33498">
    <property type="entry name" value="TRANSPOSASE FOR INSERTION SEQUENCE ELEMENT IS1557"/>
    <property type="match status" value="1"/>
</dbReference>
<dbReference type="InterPro" id="IPR002560">
    <property type="entry name" value="Transposase_DDE"/>
</dbReference>
<dbReference type="PATRIC" id="fig|632773.3.peg.925"/>
<dbReference type="InterPro" id="IPR032877">
    <property type="entry name" value="Transposase_HTH"/>
</dbReference>
<name>A0A1D7QTA6_9BACI</name>
<reference evidence="4 5" key="1">
    <citation type="submission" date="2015-08" db="EMBL/GenBank/DDBJ databases">
        <title>The complete genome sequence of Bacillus beveridgei MLTeJB.</title>
        <authorList>
            <person name="Hanson T.E."/>
            <person name="Mesa C."/>
            <person name="Basesman S.M."/>
            <person name="Oremland R.S."/>
        </authorList>
    </citation>
    <scope>NUCLEOTIDE SEQUENCE [LARGE SCALE GENOMIC DNA]</scope>
    <source>
        <strain evidence="4 5">MLTeJB</strain>
    </source>
</reference>
<dbReference type="EMBL" id="CP012502">
    <property type="protein sequence ID" value="AOM82241.1"/>
    <property type="molecule type" value="Genomic_DNA"/>
</dbReference>
<dbReference type="PANTHER" id="PTHR33498:SF1">
    <property type="entry name" value="TRANSPOSASE FOR INSERTION SEQUENCE ELEMENT IS1557"/>
    <property type="match status" value="1"/>
</dbReference>
<dbReference type="NCBIfam" id="NF033550">
    <property type="entry name" value="transpos_ISL3"/>
    <property type="match status" value="1"/>
</dbReference>
<feature type="domain" description="Transposase IS204/IS1001/IS1096/IS1165 DDE" evidence="1">
    <location>
        <begin position="196"/>
        <end position="436"/>
    </location>
</feature>
<feature type="domain" description="Transposase IS204/IS1001/IS1096/IS1165 zinc-finger" evidence="3">
    <location>
        <begin position="80"/>
        <end position="125"/>
    </location>
</feature>
<dbReference type="KEGG" id="bbev:BBEV_0870"/>
<dbReference type="AlphaFoldDB" id="A0A1D7QTA6"/>
<feature type="domain" description="Transposase IS204/IS1001/IS1096/IS1165 helix-turn-helix" evidence="2">
    <location>
        <begin position="131"/>
        <end position="181"/>
    </location>
</feature>
<keyword evidence="5" id="KW-1185">Reference proteome</keyword>
<dbReference type="InterPro" id="IPR047951">
    <property type="entry name" value="Transpos_ISL3"/>
</dbReference>
<dbReference type="Pfam" id="PF14690">
    <property type="entry name" value="Zn_ribbon_ISL3"/>
    <property type="match status" value="1"/>
</dbReference>
<dbReference type="Pfam" id="PF13542">
    <property type="entry name" value="HTH_Tnp_ISL3"/>
    <property type="match status" value="1"/>
</dbReference>
<dbReference type="Pfam" id="PF01610">
    <property type="entry name" value="DDE_Tnp_ISL3"/>
    <property type="match status" value="1"/>
</dbReference>
<organism evidence="4 5">
    <name type="scientific">Salisediminibacterium beveridgei</name>
    <dbReference type="NCBI Taxonomy" id="632773"/>
    <lineage>
        <taxon>Bacteria</taxon>
        <taxon>Bacillati</taxon>
        <taxon>Bacillota</taxon>
        <taxon>Bacilli</taxon>
        <taxon>Bacillales</taxon>
        <taxon>Bacillaceae</taxon>
        <taxon>Salisediminibacterium</taxon>
    </lineage>
</organism>
<dbReference type="Proteomes" id="UP000094463">
    <property type="component" value="Chromosome"/>
</dbReference>
<evidence type="ECO:0000313" key="4">
    <source>
        <dbReference type="EMBL" id="AOM82241.1"/>
    </source>
</evidence>
<sequence length="450" mass="53568">MKNKLICSKTVCDMATNLGIKNTQAPLSFTLELTRNKVKERICVHTTDFNMNFPGLEEAIVTKTAIVDGEVHIHIEMEREPHRCPCCSEWTSKVHDYRIQKVQHLKMWERPTVLFYRRRRYVCRCGKRFSEQIKLVERYQRHTLEWNQALGLRVIQGKNFTDTARQFHTSPTTVMRRFDQIAAPMLSEVKELPSVIAIDEYKGDTEKGKYQVMIADGLTGKPLDILPDRAVQTVKRYLQQKGSQVRIVVMDMSHSFKSAVDQALGKPVIVADRFHFCRYIYWALDRIRRRVQKEFHEYDRKKCKRMKHVFHKHAQDLTEKQHWYLQRYLSLSEELREAYEVKEAYRDWFETAKQAGQHDVRSVKEELHLFYQCVEASEMQEFQDVLKTFRNWKVAILNSFAYGYTNGPIEGLNNQTKVIKRNAFGFRRYDRFRFRVLLHHQFKNEHFQVG</sequence>
<accession>A0A1D7QTA6</accession>
<evidence type="ECO:0000259" key="1">
    <source>
        <dbReference type="Pfam" id="PF01610"/>
    </source>
</evidence>
<gene>
    <name evidence="4" type="primary">tnpA-1</name>
    <name evidence="4" type="ORF">BBEV_0870</name>
</gene>
<evidence type="ECO:0000259" key="3">
    <source>
        <dbReference type="Pfam" id="PF14690"/>
    </source>
</evidence>